<protein>
    <submittedName>
        <fullName evidence="3">Uncharacterized protein</fullName>
    </submittedName>
</protein>
<comment type="caution">
    <text evidence="3">The sequence shown here is derived from an EMBL/GenBank/DDBJ whole genome shotgun (WGS) entry which is preliminary data.</text>
</comment>
<dbReference type="Proteomes" id="UP001598130">
    <property type="component" value="Unassembled WGS sequence"/>
</dbReference>
<evidence type="ECO:0000313" key="3">
    <source>
        <dbReference type="EMBL" id="MFD3264007.1"/>
    </source>
</evidence>
<evidence type="ECO:0000313" key="4">
    <source>
        <dbReference type="Proteomes" id="UP001598130"/>
    </source>
</evidence>
<organism evidence="3 4">
    <name type="scientific">Phenylobacterium ferrooxidans</name>
    <dbReference type="NCBI Taxonomy" id="2982689"/>
    <lineage>
        <taxon>Bacteria</taxon>
        <taxon>Pseudomonadati</taxon>
        <taxon>Pseudomonadota</taxon>
        <taxon>Alphaproteobacteria</taxon>
        <taxon>Caulobacterales</taxon>
        <taxon>Caulobacteraceae</taxon>
        <taxon>Phenylobacterium</taxon>
    </lineage>
</organism>
<keyword evidence="2" id="KW-0812">Transmembrane</keyword>
<keyword evidence="4" id="KW-1185">Reference proteome</keyword>
<name>A0ABW6CQ31_9CAUL</name>
<sequence>MNLGEQARQRAQYKKGVLLGLTVAEAMLLILFALMLALGALLSQKDHSIASLGARLLNMTSQLRQAQNRAEVLQGLADGRAPESFIREVVLAREQMAEVARQRAALVEKERVLRENAQLAAALKDTSDPKDRTRELAALGARLEAETKKLSPQTKSDKLFDLVPEAVGLAEAAKDAGVDRPQATEMLKDAERTLRENSTLRGQVTRYRKELARMGKGGEYPPCWVTEAGEIQYLFDIELLGSGTLRVRDVAPPSRKLDRNELPIPSQLLSGPVSRSQFIALTSPLFERGREKECRFVVIARDRTGAGQKELFKTLLLTVEGHFYKSLRK</sequence>
<proteinExistence type="predicted"/>
<accession>A0ABW6CQ31</accession>
<feature type="transmembrane region" description="Helical" evidence="2">
    <location>
        <begin position="16"/>
        <end position="42"/>
    </location>
</feature>
<evidence type="ECO:0000256" key="2">
    <source>
        <dbReference type="SAM" id="Phobius"/>
    </source>
</evidence>
<keyword evidence="2" id="KW-1133">Transmembrane helix</keyword>
<reference evidence="3 4" key="1">
    <citation type="submission" date="2022-09" db="EMBL/GenBank/DDBJ databases">
        <title>New species of Phenylobacterium.</title>
        <authorList>
            <person name="Mieszkin S."/>
        </authorList>
    </citation>
    <scope>NUCLEOTIDE SEQUENCE [LARGE SCALE GENOMIC DNA]</scope>
    <source>
        <strain evidence="3 4">HK31-G</strain>
    </source>
</reference>
<evidence type="ECO:0000256" key="1">
    <source>
        <dbReference type="SAM" id="Coils"/>
    </source>
</evidence>
<dbReference type="EMBL" id="JAOTJD010000013">
    <property type="protein sequence ID" value="MFD3264007.1"/>
    <property type="molecule type" value="Genomic_DNA"/>
</dbReference>
<keyword evidence="1" id="KW-0175">Coiled coil</keyword>
<gene>
    <name evidence="3" type="ORF">OCL97_08545</name>
</gene>
<keyword evidence="2" id="KW-0472">Membrane</keyword>
<feature type="coiled-coil region" evidence="1">
    <location>
        <begin position="49"/>
        <end position="76"/>
    </location>
</feature>
<dbReference type="RefSeq" id="WP_377369352.1">
    <property type="nucleotide sequence ID" value="NZ_JAOTJD010000013.1"/>
</dbReference>